<feature type="transmembrane region" description="Helical" evidence="18">
    <location>
        <begin position="187"/>
        <end position="204"/>
    </location>
</feature>
<feature type="region of interest" description="Disordered" evidence="17">
    <location>
        <begin position="1"/>
        <end position="32"/>
    </location>
</feature>
<comment type="catalytic activity">
    <reaction evidence="13">
        <text>3',5'-cyclic GMP + H2O = GMP + H(+)</text>
        <dbReference type="Rhea" id="RHEA:16957"/>
        <dbReference type="ChEBI" id="CHEBI:15377"/>
        <dbReference type="ChEBI" id="CHEBI:15378"/>
        <dbReference type="ChEBI" id="CHEBI:57746"/>
        <dbReference type="ChEBI" id="CHEBI:58115"/>
    </reaction>
    <physiologicalReaction direction="left-to-right" evidence="13">
        <dbReference type="Rhea" id="RHEA:16958"/>
    </physiologicalReaction>
</comment>
<feature type="transmembrane region" description="Helical" evidence="18">
    <location>
        <begin position="148"/>
        <end position="167"/>
    </location>
</feature>
<dbReference type="RefSeq" id="XP_047925889.1">
    <property type="nucleotide sequence ID" value="XM_048069932.2"/>
</dbReference>
<feature type="transmembrane region" description="Helical" evidence="18">
    <location>
        <begin position="113"/>
        <end position="136"/>
    </location>
</feature>
<feature type="compositionally biased region" description="Basic and acidic residues" evidence="17">
    <location>
        <begin position="375"/>
        <end position="386"/>
    </location>
</feature>
<keyword evidence="5" id="KW-0597">Phosphoprotein</keyword>
<evidence type="ECO:0000256" key="3">
    <source>
        <dbReference type="ARBA" id="ARBA00004141"/>
    </source>
</evidence>
<feature type="transmembrane region" description="Helical" evidence="18">
    <location>
        <begin position="75"/>
        <end position="93"/>
    </location>
</feature>
<feature type="region of interest" description="Disordered" evidence="17">
    <location>
        <begin position="421"/>
        <end position="450"/>
    </location>
</feature>
<comment type="catalytic activity">
    <reaction evidence="12">
        <text>3',5'-cyclic AMP + H2O = AMP + H(+)</text>
        <dbReference type="Rhea" id="RHEA:25277"/>
        <dbReference type="ChEBI" id="CHEBI:15377"/>
        <dbReference type="ChEBI" id="CHEBI:15378"/>
        <dbReference type="ChEBI" id="CHEBI:58165"/>
        <dbReference type="ChEBI" id="CHEBI:456215"/>
    </reaction>
    <physiologicalReaction direction="left-to-right" evidence="12">
        <dbReference type="Rhea" id="RHEA:25278"/>
    </physiologicalReaction>
</comment>
<evidence type="ECO:0000256" key="9">
    <source>
        <dbReference type="ARBA" id="ARBA00022989"/>
    </source>
</evidence>
<evidence type="ECO:0000256" key="1">
    <source>
        <dbReference type="ARBA" id="ARBA00001936"/>
    </source>
</evidence>
<evidence type="ECO:0000256" key="17">
    <source>
        <dbReference type="SAM" id="MobiDB-lite"/>
    </source>
</evidence>
<keyword evidence="6 18" id="KW-0812">Transmembrane</keyword>
<dbReference type="GO" id="GO:0046872">
    <property type="term" value="F:metal ion binding"/>
    <property type="evidence" value="ECO:0007669"/>
    <property type="project" value="UniProtKB-KW"/>
</dbReference>
<keyword evidence="11" id="KW-0114">cAMP</keyword>
<dbReference type="PANTHER" id="PTHR11347">
    <property type="entry name" value="CYCLIC NUCLEOTIDE PHOSPHODIESTERASE"/>
    <property type="match status" value="1"/>
</dbReference>
<dbReference type="GO" id="GO:0016020">
    <property type="term" value="C:membrane"/>
    <property type="evidence" value="ECO:0007669"/>
    <property type="project" value="UniProtKB-SubCell"/>
</dbReference>
<dbReference type="CDD" id="cd00077">
    <property type="entry name" value="HDc"/>
    <property type="match status" value="1"/>
</dbReference>
<comment type="cofactor">
    <cofactor evidence="2">
        <name>Mg(2+)</name>
        <dbReference type="ChEBI" id="CHEBI:18420"/>
    </cofactor>
</comment>
<gene>
    <name evidence="20" type="primary">PDE3B</name>
</gene>
<feature type="domain" description="PDEase" evidence="19">
    <location>
        <begin position="556"/>
        <end position="981"/>
    </location>
</feature>
<keyword evidence="21" id="KW-1185">Reference proteome</keyword>
<evidence type="ECO:0000256" key="14">
    <source>
        <dbReference type="ARBA" id="ARBA00033709"/>
    </source>
</evidence>
<feature type="transmembrane region" description="Helical" evidence="18">
    <location>
        <begin position="216"/>
        <end position="234"/>
    </location>
</feature>
<dbReference type="Proteomes" id="UP000694521">
    <property type="component" value="Unplaced"/>
</dbReference>
<dbReference type="Ensembl" id="ENSACDT00005020996.1">
    <property type="protein sequence ID" value="ENSACDP00005017474.1"/>
    <property type="gene ID" value="ENSACDG00005012738.1"/>
</dbReference>
<dbReference type="PROSITE" id="PS00126">
    <property type="entry name" value="PDEASE_I_1"/>
    <property type="match status" value="1"/>
</dbReference>
<keyword evidence="4" id="KW-0140">cGMP</keyword>
<comment type="cofactor">
    <cofactor evidence="1">
        <name>Mn(2+)</name>
        <dbReference type="ChEBI" id="CHEBI:29035"/>
    </cofactor>
</comment>
<dbReference type="PROSITE" id="PS51845">
    <property type="entry name" value="PDEASE_I_2"/>
    <property type="match status" value="1"/>
</dbReference>
<protein>
    <recommendedName>
        <fullName evidence="16">Phosphodiesterase</fullName>
        <ecNumber evidence="16">3.1.4.-</ecNumber>
    </recommendedName>
</protein>
<evidence type="ECO:0000256" key="2">
    <source>
        <dbReference type="ARBA" id="ARBA00001946"/>
    </source>
</evidence>
<evidence type="ECO:0000256" key="11">
    <source>
        <dbReference type="ARBA" id="ARBA00023149"/>
    </source>
</evidence>
<evidence type="ECO:0000256" key="13">
    <source>
        <dbReference type="ARBA" id="ARBA00033684"/>
    </source>
</evidence>
<reference evidence="20" key="2">
    <citation type="submission" date="2025-09" db="UniProtKB">
        <authorList>
            <consortium name="Ensembl"/>
        </authorList>
    </citation>
    <scope>IDENTIFICATION</scope>
</reference>
<dbReference type="Gene3D" id="1.10.1300.10">
    <property type="entry name" value="3'5'-cyclic nucleotide phosphodiesterase, catalytic domain"/>
    <property type="match status" value="1"/>
</dbReference>
<dbReference type="Pfam" id="PF00233">
    <property type="entry name" value="PDEase_I"/>
    <property type="match status" value="1"/>
</dbReference>
<keyword evidence="7 16" id="KW-0479">Metal-binding</keyword>
<feature type="region of interest" description="Disordered" evidence="17">
    <location>
        <begin position="349"/>
        <end position="403"/>
    </location>
</feature>
<evidence type="ECO:0000256" key="10">
    <source>
        <dbReference type="ARBA" id="ARBA00023136"/>
    </source>
</evidence>
<dbReference type="InterPro" id="IPR002073">
    <property type="entry name" value="PDEase_catalytic_dom"/>
</dbReference>
<evidence type="ECO:0000313" key="20">
    <source>
        <dbReference type="Ensembl" id="ENSACDP00005017474.1"/>
    </source>
</evidence>
<dbReference type="InterPro" id="IPR036971">
    <property type="entry name" value="PDEase_catalytic_dom_sf"/>
</dbReference>
<dbReference type="SUPFAM" id="SSF109604">
    <property type="entry name" value="HD-domain/PDEase-like"/>
    <property type="match status" value="1"/>
</dbReference>
<dbReference type="GeneID" id="106040925"/>
<accession>A0A8B9E733</accession>
<dbReference type="AlphaFoldDB" id="A0A8B9E733"/>
<comment type="cofactor">
    <cofactor evidence="16">
        <name>a divalent metal cation</name>
        <dbReference type="ChEBI" id="CHEBI:60240"/>
    </cofactor>
    <text evidence="16">Binds 2 divalent metal cations per subunit. Site 1 may preferentially bind zinc ions, while site 2 has a preference for magnesium and/or manganese ions.</text>
</comment>
<dbReference type="CTD" id="5140"/>
<evidence type="ECO:0000256" key="7">
    <source>
        <dbReference type="ARBA" id="ARBA00022723"/>
    </source>
</evidence>
<organism evidence="20 21">
    <name type="scientific">Anser cygnoides</name>
    <name type="common">Swan goose</name>
    <dbReference type="NCBI Taxonomy" id="8845"/>
    <lineage>
        <taxon>Eukaryota</taxon>
        <taxon>Metazoa</taxon>
        <taxon>Chordata</taxon>
        <taxon>Craniata</taxon>
        <taxon>Vertebrata</taxon>
        <taxon>Euteleostomi</taxon>
        <taxon>Archelosauria</taxon>
        <taxon>Archosauria</taxon>
        <taxon>Dinosauria</taxon>
        <taxon>Saurischia</taxon>
        <taxon>Theropoda</taxon>
        <taxon>Coelurosauria</taxon>
        <taxon>Aves</taxon>
        <taxon>Neognathae</taxon>
        <taxon>Galloanserae</taxon>
        <taxon>Anseriformes</taxon>
        <taxon>Anatidae</taxon>
        <taxon>Anserinae</taxon>
        <taxon>Anser</taxon>
    </lineage>
</organism>
<evidence type="ECO:0000256" key="8">
    <source>
        <dbReference type="ARBA" id="ARBA00022801"/>
    </source>
</evidence>
<comment type="subcellular location">
    <subcellularLocation>
        <location evidence="3">Membrane</location>
        <topology evidence="3">Multi-pass membrane protein</topology>
    </subcellularLocation>
</comment>
<evidence type="ECO:0000313" key="21">
    <source>
        <dbReference type="Proteomes" id="UP000694521"/>
    </source>
</evidence>
<evidence type="ECO:0000259" key="19">
    <source>
        <dbReference type="PROSITE" id="PS51845"/>
    </source>
</evidence>
<evidence type="ECO:0000256" key="18">
    <source>
        <dbReference type="SAM" id="Phobius"/>
    </source>
</evidence>
<feature type="region of interest" description="Disordered" evidence="17">
    <location>
        <begin position="518"/>
        <end position="539"/>
    </location>
</feature>
<keyword evidence="9 18" id="KW-1133">Transmembrane helix</keyword>
<comment type="similarity">
    <text evidence="15">Belongs to the cyclic nucleotide phosphodiesterase family. PDE3 subfamily.</text>
</comment>
<comment type="catalytic activity">
    <reaction evidence="14">
        <text>a nucleoside 3',5'-cyclic phosphate + H2O = a nucleoside 5'-phosphate + H(+)</text>
        <dbReference type="Rhea" id="RHEA:14653"/>
        <dbReference type="ChEBI" id="CHEBI:15377"/>
        <dbReference type="ChEBI" id="CHEBI:15378"/>
        <dbReference type="ChEBI" id="CHEBI:57867"/>
        <dbReference type="ChEBI" id="CHEBI:58464"/>
        <dbReference type="EC" id="3.1.4.17"/>
    </reaction>
    <physiologicalReaction direction="left-to-right" evidence="14">
        <dbReference type="Rhea" id="RHEA:14654"/>
    </physiologicalReaction>
</comment>
<dbReference type="GO" id="GO:0004114">
    <property type="term" value="F:3',5'-cyclic-nucleotide phosphodiesterase activity"/>
    <property type="evidence" value="ECO:0007669"/>
    <property type="project" value="UniProtKB-EC"/>
</dbReference>
<reference evidence="20" key="1">
    <citation type="submission" date="2025-08" db="UniProtKB">
        <authorList>
            <consortium name="Ensembl"/>
        </authorList>
    </citation>
    <scope>IDENTIFICATION</scope>
</reference>
<evidence type="ECO:0000256" key="12">
    <source>
        <dbReference type="ARBA" id="ARBA00033675"/>
    </source>
</evidence>
<keyword evidence="8 16" id="KW-0378">Hydrolase</keyword>
<dbReference type="InterPro" id="IPR003607">
    <property type="entry name" value="HD/PDEase_dom"/>
</dbReference>
<proteinExistence type="inferred from homology"/>
<feature type="region of interest" description="Disordered" evidence="17">
    <location>
        <begin position="921"/>
        <end position="942"/>
    </location>
</feature>
<evidence type="ECO:0000256" key="15">
    <source>
        <dbReference type="ARBA" id="ARBA00060946"/>
    </source>
</evidence>
<evidence type="ECO:0000256" key="4">
    <source>
        <dbReference type="ARBA" id="ARBA00022535"/>
    </source>
</evidence>
<evidence type="ECO:0000256" key="5">
    <source>
        <dbReference type="ARBA" id="ARBA00022553"/>
    </source>
</evidence>
<evidence type="ECO:0000256" key="6">
    <source>
        <dbReference type="ARBA" id="ARBA00022692"/>
    </source>
</evidence>
<dbReference type="EC" id="3.1.4.-" evidence="16"/>
<feature type="compositionally biased region" description="Low complexity" evidence="17">
    <location>
        <begin position="428"/>
        <end position="450"/>
    </location>
</feature>
<dbReference type="FunFam" id="1.10.1300.10:FF:000008">
    <property type="entry name" value="Phosphodiesterase"/>
    <property type="match status" value="1"/>
</dbReference>
<name>A0A8B9E733_ANSCY</name>
<dbReference type="GO" id="GO:0007165">
    <property type="term" value="P:signal transduction"/>
    <property type="evidence" value="ECO:0007669"/>
    <property type="project" value="InterPro"/>
</dbReference>
<feature type="compositionally biased region" description="Polar residues" evidence="17">
    <location>
        <begin position="387"/>
        <end position="401"/>
    </location>
</feature>
<sequence length="1024" mass="113360">MRDEREAAAAASRPGPGPGRAPQHCQQPDGGAESLRNGYVRSCATPLRQDPPRSFLSLLLLPAAASSSSSSCCRALLSLAALAALVVSLLALPGRGSAGGQQDGSGWRSPRPLHALLSLSRCLSPLFSIACAFFFLTCHLARGGATRWWLLALPVCCYSGDFVALQWLLPPAGCQEEPRAPGEPQMVAGRLLTVLGSVAALTLLQSSLKLRRSLLVLLFSSLVWLVSLGSLHSLPPALRPLLAGSVGAAGCLLALCGGERGVLAARSRAAHQQHHHHPRLPSAEEKVPVIRPRRRSSCVSLGETSASYYGSSKMFRRPSLPCISREQMILWDWDLKQWYKPYYQGLNSRNSLPTPQLRRASGVSGIPPIESQPSRWERSNSKRSHQEYNTSSQGTHSNGSFGATLLTIPKQRSSSITLAHHISSRRTSASPGLSPVGSPSHGSVSSGTLSSWSPVEFPDTADFLTKPSINIYKPPAYTFSSSDFQQQVKTPIGHVCSSCGCHILKAVPTPEQEFAEYKDKKSGEAGSTSVPKESFYHTEKTKDEKKEIIIETQNSPLVEQNPTLETMLIEHDSLMEKMNNWNFQIFDLVQEMGDQSGRILSQVTYTLFQDTGLFEIFKIPVQEFMNYFCALENGYRDIPYHNRIHATDVLHAVWYLTTRPIPGFQQIHNEHIMESDMDEASGVGPVQVNYISSKTCSVADDSYGCLASNIPALELMALYVAAAMHDYDHPGRTNAFLVATNAPQAVLYNDRSVLENHHAASAWNLFLSRPEYNFLSNLDHVEFKRFRFLVIEAILATDLKKHFDFLAEFNAKVNDINSHGIEWSNENDRLLVCQICIKLADINGPAKVRELHLKWTEGIVNEFYEQGDEEASLGLPISPFMDRSSPQLAKLQESFITHIVGPLCNSYNAAGLLPGQWVDEEEDAESNEDDDGAQSESDDEEIEEDLILKAQRRKGRRRIFCQLIHHLSENHKIWKKVIEEEEKSKAEGAKLLTENSSLPQADEIQVIEEADEEDERQLGEEKTC</sequence>
<evidence type="ECO:0000256" key="16">
    <source>
        <dbReference type="RuleBase" id="RU363067"/>
    </source>
</evidence>
<dbReference type="InterPro" id="IPR023174">
    <property type="entry name" value="PDEase_CS"/>
</dbReference>
<keyword evidence="10 18" id="KW-0472">Membrane</keyword>
<dbReference type="SMART" id="SM00471">
    <property type="entry name" value="HDc"/>
    <property type="match status" value="1"/>
</dbReference>